<proteinExistence type="predicted"/>
<keyword evidence="2" id="KW-1185">Reference proteome</keyword>
<protein>
    <submittedName>
        <fullName evidence="1">Uncharacterized protein</fullName>
    </submittedName>
</protein>
<dbReference type="AlphaFoldDB" id="A0A3P7NBV1"/>
<name>A0A3P7NBV1_CYLGO</name>
<evidence type="ECO:0000313" key="1">
    <source>
        <dbReference type="EMBL" id="VDN31947.1"/>
    </source>
</evidence>
<accession>A0A3P7NBV1</accession>
<dbReference type="EMBL" id="UYRV01119851">
    <property type="protein sequence ID" value="VDN31947.1"/>
    <property type="molecule type" value="Genomic_DNA"/>
</dbReference>
<organism evidence="1 2">
    <name type="scientific">Cylicostephanus goldi</name>
    <name type="common">Nematode worm</name>
    <dbReference type="NCBI Taxonomy" id="71465"/>
    <lineage>
        <taxon>Eukaryota</taxon>
        <taxon>Metazoa</taxon>
        <taxon>Ecdysozoa</taxon>
        <taxon>Nematoda</taxon>
        <taxon>Chromadorea</taxon>
        <taxon>Rhabditida</taxon>
        <taxon>Rhabditina</taxon>
        <taxon>Rhabditomorpha</taxon>
        <taxon>Strongyloidea</taxon>
        <taxon>Strongylidae</taxon>
        <taxon>Cylicostephanus</taxon>
    </lineage>
</organism>
<evidence type="ECO:0000313" key="2">
    <source>
        <dbReference type="Proteomes" id="UP000271889"/>
    </source>
</evidence>
<gene>
    <name evidence="1" type="ORF">CGOC_LOCUS11972</name>
</gene>
<dbReference type="Proteomes" id="UP000271889">
    <property type="component" value="Unassembled WGS sequence"/>
</dbReference>
<sequence>MTSFLQPSAIKNRIVRSNARLTFQNIAEPTVHISSKKRRVQVGGKPIKEDVEASTDTCKPKEEDSVDFEAAVRELECHVNAKDKSSETTEQVIFYITWQRFSCYNTASIF</sequence>
<reference evidence="1 2" key="1">
    <citation type="submission" date="2018-11" db="EMBL/GenBank/DDBJ databases">
        <authorList>
            <consortium name="Pathogen Informatics"/>
        </authorList>
    </citation>
    <scope>NUCLEOTIDE SEQUENCE [LARGE SCALE GENOMIC DNA]</scope>
</reference>